<evidence type="ECO:0000313" key="7">
    <source>
        <dbReference type="EMBL" id="CAL5228591.1"/>
    </source>
</evidence>
<evidence type="ECO:0000256" key="1">
    <source>
        <dbReference type="ARBA" id="ARBA00011073"/>
    </source>
</evidence>
<dbReference type="PANTHER" id="PTHR43806:SF11">
    <property type="entry name" value="CEREVISIN-RELATED"/>
    <property type="match status" value="1"/>
</dbReference>
<keyword evidence="3" id="KW-0378">Hydrolase</keyword>
<dbReference type="Proteomes" id="UP001497392">
    <property type="component" value="Unassembled WGS sequence"/>
</dbReference>
<comment type="caution">
    <text evidence="7">The sequence shown here is derived from an EMBL/GenBank/DDBJ whole genome shotgun (WGS) entry which is preliminary data.</text>
</comment>
<name>A0ABP1G8N6_9CHLO</name>
<proteinExistence type="inferred from homology"/>
<dbReference type="InterPro" id="IPR036852">
    <property type="entry name" value="Peptidase_S8/S53_dom_sf"/>
</dbReference>
<dbReference type="SUPFAM" id="SSF52743">
    <property type="entry name" value="Subtilisin-like"/>
    <property type="match status" value="1"/>
</dbReference>
<comment type="caution">
    <text evidence="5">Lacks conserved residue(s) required for the propagation of feature annotation.</text>
</comment>
<keyword evidence="8" id="KW-1185">Reference proteome</keyword>
<dbReference type="PANTHER" id="PTHR43806">
    <property type="entry name" value="PEPTIDASE S8"/>
    <property type="match status" value="1"/>
</dbReference>
<gene>
    <name evidence="7" type="primary">g11751</name>
    <name evidence="7" type="ORF">VP750_LOCUS10497</name>
</gene>
<dbReference type="Gene3D" id="3.40.50.200">
    <property type="entry name" value="Peptidase S8/S53 domain"/>
    <property type="match status" value="1"/>
</dbReference>
<dbReference type="EMBL" id="CAXHTA020000019">
    <property type="protein sequence ID" value="CAL5228591.1"/>
    <property type="molecule type" value="Genomic_DNA"/>
</dbReference>
<evidence type="ECO:0000256" key="4">
    <source>
        <dbReference type="ARBA" id="ARBA00022825"/>
    </source>
</evidence>
<dbReference type="InterPro" id="IPR023828">
    <property type="entry name" value="Peptidase_S8_Ser-AS"/>
</dbReference>
<keyword evidence="4" id="KW-0720">Serine protease</keyword>
<evidence type="ECO:0000256" key="3">
    <source>
        <dbReference type="ARBA" id="ARBA00022801"/>
    </source>
</evidence>
<evidence type="ECO:0000256" key="5">
    <source>
        <dbReference type="PROSITE-ProRule" id="PRU01240"/>
    </source>
</evidence>
<sequence>MGLHRQTWTATVTAHMSLAQQQGSLTVFSCKGIGYVSGVVTALEWVRSNVEMPAVVSMSLGGAAAPKLDAATQSLTDIGVTVVVAGGNSAADACNYSPAREPSVITVGAIKLGDGMARFSNGGNCINIMAPGVDIISAAHGSTTAAAVLSGTSMATPHVAGAAALLLQANPAAQPWEVMLTLQSQSSWDWIPHHTLMPGTPNCILNTVVPLQVVTIKTVVIDDDSIILIPTNSDSRFCHVTFAALCHR</sequence>
<comment type="similarity">
    <text evidence="1 5">Belongs to the peptidase S8 family.</text>
</comment>
<protein>
    <submittedName>
        <fullName evidence="7">G11751 protein</fullName>
    </submittedName>
</protein>
<dbReference type="InterPro" id="IPR050131">
    <property type="entry name" value="Peptidase_S8_subtilisin-like"/>
</dbReference>
<dbReference type="PROSITE" id="PS00138">
    <property type="entry name" value="SUBTILASE_SER"/>
    <property type="match status" value="1"/>
</dbReference>
<accession>A0ABP1G8N6</accession>
<dbReference type="PROSITE" id="PS51257">
    <property type="entry name" value="PROKAR_LIPOPROTEIN"/>
    <property type="match status" value="1"/>
</dbReference>
<dbReference type="Pfam" id="PF00082">
    <property type="entry name" value="Peptidase_S8"/>
    <property type="match status" value="1"/>
</dbReference>
<evidence type="ECO:0000313" key="8">
    <source>
        <dbReference type="Proteomes" id="UP001497392"/>
    </source>
</evidence>
<reference evidence="7 8" key="1">
    <citation type="submission" date="2024-06" db="EMBL/GenBank/DDBJ databases">
        <authorList>
            <person name="Kraege A."/>
            <person name="Thomma B."/>
        </authorList>
    </citation>
    <scope>NUCLEOTIDE SEQUENCE [LARGE SCALE GENOMIC DNA]</scope>
</reference>
<dbReference type="InterPro" id="IPR000209">
    <property type="entry name" value="Peptidase_S8/S53_dom"/>
</dbReference>
<keyword evidence="2" id="KW-0645">Protease</keyword>
<evidence type="ECO:0000259" key="6">
    <source>
        <dbReference type="Pfam" id="PF00082"/>
    </source>
</evidence>
<organism evidence="7 8">
    <name type="scientific">Coccomyxa viridis</name>
    <dbReference type="NCBI Taxonomy" id="1274662"/>
    <lineage>
        <taxon>Eukaryota</taxon>
        <taxon>Viridiplantae</taxon>
        <taxon>Chlorophyta</taxon>
        <taxon>core chlorophytes</taxon>
        <taxon>Trebouxiophyceae</taxon>
        <taxon>Trebouxiophyceae incertae sedis</taxon>
        <taxon>Coccomyxaceae</taxon>
        <taxon>Coccomyxa</taxon>
    </lineage>
</organism>
<dbReference type="PROSITE" id="PS51892">
    <property type="entry name" value="SUBTILASE"/>
    <property type="match status" value="1"/>
</dbReference>
<feature type="domain" description="Peptidase S8/S53" evidence="6">
    <location>
        <begin position="40"/>
        <end position="178"/>
    </location>
</feature>
<evidence type="ECO:0000256" key="2">
    <source>
        <dbReference type="ARBA" id="ARBA00022670"/>
    </source>
</evidence>